<organism evidence="2 3">
    <name type="scientific">Papiliotrema laurentii</name>
    <name type="common">Cryptococcus laurentii</name>
    <dbReference type="NCBI Taxonomy" id="5418"/>
    <lineage>
        <taxon>Eukaryota</taxon>
        <taxon>Fungi</taxon>
        <taxon>Dikarya</taxon>
        <taxon>Basidiomycota</taxon>
        <taxon>Agaricomycotina</taxon>
        <taxon>Tremellomycetes</taxon>
        <taxon>Tremellales</taxon>
        <taxon>Rhynchogastremaceae</taxon>
        <taxon>Papiliotrema</taxon>
    </lineage>
</organism>
<name>A0AAD9FR54_PAPLA</name>
<protein>
    <submittedName>
        <fullName evidence="2">Uncharacterized protein</fullName>
    </submittedName>
</protein>
<keyword evidence="3" id="KW-1185">Reference proteome</keyword>
<comment type="caution">
    <text evidence="2">The sequence shown here is derived from an EMBL/GenBank/DDBJ whole genome shotgun (WGS) entry which is preliminary data.</text>
</comment>
<reference evidence="2" key="1">
    <citation type="submission" date="2023-02" db="EMBL/GenBank/DDBJ databases">
        <title>Identification and recombinant expression of a fungal hydrolase from Papiliotrema laurentii that hydrolyzes apple cutin and clears colloidal polyester polyurethane.</title>
        <authorList>
            <consortium name="DOE Joint Genome Institute"/>
            <person name="Roman V.A."/>
            <person name="Bojanowski C."/>
            <person name="Crable B.R."/>
            <person name="Wagner D.N."/>
            <person name="Hung C.S."/>
            <person name="Nadeau L.J."/>
            <person name="Schratz L."/>
            <person name="Haridas S."/>
            <person name="Pangilinan J."/>
            <person name="Lipzen A."/>
            <person name="Na H."/>
            <person name="Yan M."/>
            <person name="Ng V."/>
            <person name="Grigoriev I.V."/>
            <person name="Spatafora J.W."/>
            <person name="Barlow D."/>
            <person name="Biffinger J."/>
            <person name="Kelley-Loughnane N."/>
            <person name="Varaljay V.A."/>
            <person name="Crookes-Goodson W.J."/>
        </authorList>
    </citation>
    <scope>NUCLEOTIDE SEQUENCE</scope>
    <source>
        <strain evidence="2">5307AH</strain>
    </source>
</reference>
<accession>A0AAD9FR54</accession>
<dbReference type="EMBL" id="JAODAN010000004">
    <property type="protein sequence ID" value="KAK1924671.1"/>
    <property type="molecule type" value="Genomic_DNA"/>
</dbReference>
<evidence type="ECO:0000313" key="2">
    <source>
        <dbReference type="EMBL" id="KAK1924671.1"/>
    </source>
</evidence>
<feature type="region of interest" description="Disordered" evidence="1">
    <location>
        <begin position="585"/>
        <end position="619"/>
    </location>
</feature>
<dbReference type="Proteomes" id="UP001182556">
    <property type="component" value="Unassembled WGS sequence"/>
</dbReference>
<evidence type="ECO:0000313" key="3">
    <source>
        <dbReference type="Proteomes" id="UP001182556"/>
    </source>
</evidence>
<sequence>MWGGRPVPSGQATPAQMTQTAATEYWLLTKDGGVIQKRPCSASQAEFKSGSRALLRAQLAEKFESNEKTYRDRMLDSVQNALNPLSNVEAPSTAISKSFEHPQGDEELTAIDTAIRSVFPETVPNAVREARHSLGSSQGEQGVHDLIQAIYAPFRRLTAAVSSVGADLARSDLSETVVRDWKSAKANYASFNSKRSATMSKNSATDSVDTATRDYIELVLQWRWKKKMTVELEWQRAVGDLMDAWTEILDSGPVVACRGRQPIIMHSPPGMHMKGTSLEATARRLWESALQELVPEAWTEEPIGNSVEEPSSTSIALLLPTQCNVKDLIRNVFFSWVGASERRDSYLWEAVPTVAQQTQMAAAEYWLLTKEHDKQDPRPKLETPGLIPTLEEAKELANLTSAGSWAVLREQLADKFFNDSYNSRREMWTSINTSLKPLSQHFGDTYRRFNPTTADQAAAAVDEAIKSIFPYIVPEDVSKAIQALHEKVEKPDSEPVPSDGLKKAIYGRFEALEEAVCDMWTSFTEHFHLSEEAKKAWVTAKRQYESLNPDVTATDSEATATSPVVRATQAYIGLVDALLSEYEKLSPTDGDENGTPQSEAGEGGSTDTMKTMTVPVCGF</sequence>
<dbReference type="AlphaFoldDB" id="A0AAD9FR54"/>
<evidence type="ECO:0000256" key="1">
    <source>
        <dbReference type="SAM" id="MobiDB-lite"/>
    </source>
</evidence>
<gene>
    <name evidence="2" type="ORF">DB88DRAFT_524866</name>
</gene>
<proteinExistence type="predicted"/>